<organism evidence="1 2">
    <name type="scientific">Stylophora pistillata</name>
    <name type="common">Smooth cauliflower coral</name>
    <dbReference type="NCBI Taxonomy" id="50429"/>
    <lineage>
        <taxon>Eukaryota</taxon>
        <taxon>Metazoa</taxon>
        <taxon>Cnidaria</taxon>
        <taxon>Anthozoa</taxon>
        <taxon>Hexacorallia</taxon>
        <taxon>Scleractinia</taxon>
        <taxon>Astrocoeniina</taxon>
        <taxon>Pocilloporidae</taxon>
        <taxon>Stylophora</taxon>
    </lineage>
</organism>
<protein>
    <submittedName>
        <fullName evidence="1">Uncharacterized protein</fullName>
    </submittedName>
</protein>
<accession>A0A2B4S8N3</accession>
<comment type="caution">
    <text evidence="1">The sequence shown here is derived from an EMBL/GenBank/DDBJ whole genome shotgun (WGS) entry which is preliminary data.</text>
</comment>
<gene>
    <name evidence="1" type="ORF">AWC38_SpisGene10231</name>
</gene>
<evidence type="ECO:0000313" key="2">
    <source>
        <dbReference type="Proteomes" id="UP000225706"/>
    </source>
</evidence>
<dbReference type="AlphaFoldDB" id="A0A2B4S8N3"/>
<keyword evidence="2" id="KW-1185">Reference proteome</keyword>
<sequence>MLKSFRRLQQRLPEAQSTTAVAAHNNLVANNAFIYNVAILHSPQLTKTRKDKSKLKDCEEYIKLLTDM</sequence>
<evidence type="ECO:0000313" key="1">
    <source>
        <dbReference type="EMBL" id="PFX25160.1"/>
    </source>
</evidence>
<dbReference type="EMBL" id="LSMT01000158">
    <property type="protein sequence ID" value="PFX25160.1"/>
    <property type="molecule type" value="Genomic_DNA"/>
</dbReference>
<dbReference type="Proteomes" id="UP000225706">
    <property type="component" value="Unassembled WGS sequence"/>
</dbReference>
<name>A0A2B4S8N3_STYPI</name>
<proteinExistence type="predicted"/>
<reference evidence="2" key="1">
    <citation type="journal article" date="2017" name="bioRxiv">
        <title>Comparative analysis of the genomes of Stylophora pistillata and Acropora digitifera provides evidence for extensive differences between species of corals.</title>
        <authorList>
            <person name="Voolstra C.R."/>
            <person name="Li Y."/>
            <person name="Liew Y.J."/>
            <person name="Baumgarten S."/>
            <person name="Zoccola D."/>
            <person name="Flot J.-F."/>
            <person name="Tambutte S."/>
            <person name="Allemand D."/>
            <person name="Aranda M."/>
        </authorList>
    </citation>
    <scope>NUCLEOTIDE SEQUENCE [LARGE SCALE GENOMIC DNA]</scope>
</reference>